<dbReference type="InterPro" id="IPR013738">
    <property type="entry name" value="Beta_galactosidase_Trimer"/>
</dbReference>
<dbReference type="GO" id="GO:0009341">
    <property type="term" value="C:beta-galactosidase complex"/>
    <property type="evidence" value="ECO:0007669"/>
    <property type="project" value="InterPro"/>
</dbReference>
<dbReference type="GO" id="GO:0006012">
    <property type="term" value="P:galactose metabolic process"/>
    <property type="evidence" value="ECO:0007669"/>
    <property type="project" value="InterPro"/>
</dbReference>
<dbReference type="InterPro" id="IPR013529">
    <property type="entry name" value="Glyco_hydro_42_N"/>
</dbReference>
<dbReference type="SUPFAM" id="SSF52317">
    <property type="entry name" value="Class I glutamine amidotransferase-like"/>
    <property type="match status" value="1"/>
</dbReference>
<evidence type="ECO:0000313" key="14">
    <source>
        <dbReference type="Proteomes" id="UP000515563"/>
    </source>
</evidence>
<dbReference type="Pfam" id="PF08533">
    <property type="entry name" value="Glyco_hydro_42C"/>
    <property type="match status" value="1"/>
</dbReference>
<feature type="domain" description="Beta-galactosidase C-terminal" evidence="12">
    <location>
        <begin position="631"/>
        <end position="676"/>
    </location>
</feature>
<dbReference type="Gene3D" id="3.40.50.880">
    <property type="match status" value="1"/>
</dbReference>
<dbReference type="InterPro" id="IPR017853">
    <property type="entry name" value="GH"/>
</dbReference>
<keyword evidence="14" id="KW-1185">Reference proteome</keyword>
<evidence type="ECO:0000256" key="7">
    <source>
        <dbReference type="PIRSR" id="PIRSR001084-1"/>
    </source>
</evidence>
<evidence type="ECO:0000259" key="11">
    <source>
        <dbReference type="Pfam" id="PF08532"/>
    </source>
</evidence>
<dbReference type="InterPro" id="IPR029062">
    <property type="entry name" value="Class_I_gatase-like"/>
</dbReference>
<keyword evidence="9" id="KW-0479">Metal-binding</keyword>
<dbReference type="EC" id="3.2.1.23" evidence="3 6"/>
<evidence type="ECO:0000256" key="3">
    <source>
        <dbReference type="ARBA" id="ARBA00012756"/>
    </source>
</evidence>
<accession>A0A7G6WRQ6</accession>
<feature type="active site" description="Nucleophile" evidence="7">
    <location>
        <position position="323"/>
    </location>
</feature>
<dbReference type="PANTHER" id="PTHR36447:SF1">
    <property type="entry name" value="BETA-GALACTOSIDASE GANA"/>
    <property type="match status" value="1"/>
</dbReference>
<protein>
    <recommendedName>
        <fullName evidence="3 6">Beta-galactosidase</fullName>
        <shortName evidence="6">Beta-gal</shortName>
        <ecNumber evidence="3 6">3.2.1.23</ecNumber>
    </recommendedName>
</protein>
<feature type="domain" description="Glycoside hydrolase family 42 N-terminal" evidence="10">
    <location>
        <begin position="30"/>
        <end position="400"/>
    </location>
</feature>
<evidence type="ECO:0000256" key="4">
    <source>
        <dbReference type="ARBA" id="ARBA00022801"/>
    </source>
</evidence>
<evidence type="ECO:0000256" key="2">
    <source>
        <dbReference type="ARBA" id="ARBA00005940"/>
    </source>
</evidence>
<organism evidence="13 14">
    <name type="scientific">Kribbella qitaiheensis</name>
    <dbReference type="NCBI Taxonomy" id="1544730"/>
    <lineage>
        <taxon>Bacteria</taxon>
        <taxon>Bacillati</taxon>
        <taxon>Actinomycetota</taxon>
        <taxon>Actinomycetes</taxon>
        <taxon>Propionibacteriales</taxon>
        <taxon>Kribbellaceae</taxon>
        <taxon>Kribbella</taxon>
    </lineage>
</organism>
<dbReference type="SUPFAM" id="SSF51445">
    <property type="entry name" value="(Trans)glycosidases"/>
    <property type="match status" value="1"/>
</dbReference>
<dbReference type="Gene3D" id="2.60.40.1180">
    <property type="entry name" value="Golgi alpha-mannosidase II"/>
    <property type="match status" value="1"/>
</dbReference>
<feature type="active site" description="Proton donor" evidence="7">
    <location>
        <position position="166"/>
    </location>
</feature>
<reference evidence="13 14" key="2">
    <citation type="journal article" date="2020" name="Microbiol. Resour. Announc.">
        <title>Antarctic desert soil bacteria exhibit high novel natural product potential, evaluated through long-read genome sequencing and comparative genomics.</title>
        <authorList>
            <person name="Benaud N."/>
            <person name="Edwards R.J."/>
            <person name="Amos T.G."/>
            <person name="D'Agostino P.M."/>
            <person name="Gutierrez-Chavez C."/>
            <person name="Montgomery K."/>
            <person name="Nicetic I."/>
            <person name="Ferrari B.C."/>
        </authorList>
    </citation>
    <scope>NUCLEOTIDE SEQUENCE [LARGE SCALE GENOMIC DNA]</scope>
    <source>
        <strain evidence="13 14">SPB151</strain>
    </source>
</reference>
<evidence type="ECO:0000256" key="1">
    <source>
        <dbReference type="ARBA" id="ARBA00001412"/>
    </source>
</evidence>
<feature type="binding site" evidence="9">
    <location>
        <position position="174"/>
    </location>
    <ligand>
        <name>Zn(2+)</name>
        <dbReference type="ChEBI" id="CHEBI:29105"/>
    </ligand>
</feature>
<proteinExistence type="inferred from homology"/>
<comment type="catalytic activity">
    <reaction evidence="1 6">
        <text>Hydrolysis of terminal non-reducing beta-D-galactose residues in beta-D-galactosides.</text>
        <dbReference type="EC" id="3.2.1.23"/>
    </reaction>
</comment>
<dbReference type="GO" id="GO:0046872">
    <property type="term" value="F:metal ion binding"/>
    <property type="evidence" value="ECO:0007669"/>
    <property type="project" value="UniProtKB-KW"/>
</dbReference>
<evidence type="ECO:0000256" key="5">
    <source>
        <dbReference type="ARBA" id="ARBA00023295"/>
    </source>
</evidence>
<dbReference type="CDD" id="cd03143">
    <property type="entry name" value="A4_beta-galactosidase_middle_domain"/>
    <property type="match status" value="1"/>
</dbReference>
<reference evidence="14" key="1">
    <citation type="submission" date="2019-09" db="EMBL/GenBank/DDBJ databases">
        <title>Antimicrobial potential of Antarctic Bacteria.</title>
        <authorList>
            <person name="Benaud N."/>
            <person name="Edwards R.J."/>
            <person name="Ferrari B.C."/>
        </authorList>
    </citation>
    <scope>NUCLEOTIDE SEQUENCE [LARGE SCALE GENOMIC DNA]</scope>
    <source>
        <strain evidence="14">SPB151</strain>
    </source>
</reference>
<keyword evidence="4 6" id="KW-0378">Hydrolase</keyword>
<sequence length="678" mass="74313">MSLDRLDQLTGSELVLAWPPGLRGLAFGGDYNPEQWPEATWHEDIARMGEAGVDLVSVGIFSWAMLEPRPGEFDFSRLDRILELLHAAGIRVDLGTPTAAPPAWLYRAHPGAWVVDADGRRLGPGSRGAMSPSAPAYLDAVARITGALASRYGTHPAVAMWHVHNEYGAPVLECHGEFSAIAFRRWLLDRYGSLDAINEAWGTHFWGQRYGDLDEIRTPAAAASVLNPSQRLDFARFSDHALRQCFVLERDLIRQHSPGLPITTNFMASSCPGINYWAWAQEVDLVANDHYLTAERPDSHVLLAMDADLTRSLAQGNPWMLMEHSTSAVNWQPRNLAKQPGEMARNSLTHLARGADALLFFQWRASRKGAEKFHSAMLPHGGATTRTWREVVDLGQVVETLGEVRGSRSSADVAILWDWESNWAQDLDWRPSVDLGHRERTEAFYQRLWQDKVAVDFAHPAADLSKYKLVIAPQLYLLDQPAADNLDEYVAAGGHLLVSYFSGIVDENDGVHPQGLIGPLGDVLGLTVEEFAPLRAGDSLTVEGLNAHLSGDVWSEQVVPTSDATEVLGRFVDGPVAGGPALTRRRHQNGAAWYVATRFTSDSLATVMSAVYADAGIGPRRDLPADLDLIQRGDYLFLINNSAEPAEVVAQGTELLTGTDHATTITVPAGAVRVLRTS</sequence>
<feature type="domain" description="Beta-galactosidase trimerisation" evidence="11">
    <location>
        <begin position="411"/>
        <end position="617"/>
    </location>
</feature>
<dbReference type="PIRSF" id="PIRSF001084">
    <property type="entry name" value="B-galactosidase"/>
    <property type="match status" value="1"/>
</dbReference>
<keyword evidence="5 6" id="KW-0326">Glycosidase</keyword>
<evidence type="ECO:0000256" key="9">
    <source>
        <dbReference type="PIRSR" id="PIRSR001084-3"/>
    </source>
</evidence>
<dbReference type="InterPro" id="IPR013780">
    <property type="entry name" value="Glyco_hydro_b"/>
</dbReference>
<feature type="binding site" evidence="8">
    <location>
        <position position="127"/>
    </location>
    <ligand>
        <name>substrate</name>
    </ligand>
</feature>
<name>A0A7G6WRQ6_9ACTN</name>
<dbReference type="Pfam" id="PF02449">
    <property type="entry name" value="Glyco_hydro_42"/>
    <property type="match status" value="1"/>
</dbReference>
<dbReference type="Proteomes" id="UP000515563">
    <property type="component" value="Chromosome"/>
</dbReference>
<feature type="binding site" evidence="8">
    <location>
        <position position="165"/>
    </location>
    <ligand>
        <name>substrate</name>
    </ligand>
</feature>
<gene>
    <name evidence="13" type="ORF">F1D05_00610</name>
</gene>
<dbReference type="KEGG" id="kqi:F1D05_00610"/>
<dbReference type="InterPro" id="IPR013739">
    <property type="entry name" value="Beta_galactosidase_C"/>
</dbReference>
<evidence type="ECO:0000313" key="13">
    <source>
        <dbReference type="EMBL" id="QNE16671.1"/>
    </source>
</evidence>
<feature type="binding site" evidence="8">
    <location>
        <position position="331"/>
    </location>
    <ligand>
        <name>substrate</name>
    </ligand>
</feature>
<dbReference type="Gene3D" id="3.20.20.80">
    <property type="entry name" value="Glycosidases"/>
    <property type="match status" value="1"/>
</dbReference>
<evidence type="ECO:0000259" key="12">
    <source>
        <dbReference type="Pfam" id="PF08533"/>
    </source>
</evidence>
<dbReference type="AlphaFoldDB" id="A0A7G6WRQ6"/>
<dbReference type="InterPro" id="IPR003476">
    <property type="entry name" value="Glyco_hydro_42"/>
</dbReference>
<evidence type="ECO:0000256" key="8">
    <source>
        <dbReference type="PIRSR" id="PIRSR001084-2"/>
    </source>
</evidence>
<comment type="similarity">
    <text evidence="2 6">Belongs to the glycosyl hydrolase 42 family.</text>
</comment>
<keyword evidence="9" id="KW-0862">Zinc</keyword>
<dbReference type="EMBL" id="CP043661">
    <property type="protein sequence ID" value="QNE16671.1"/>
    <property type="molecule type" value="Genomic_DNA"/>
</dbReference>
<dbReference type="PANTHER" id="PTHR36447">
    <property type="entry name" value="BETA-GALACTOSIDASE GANA"/>
    <property type="match status" value="1"/>
</dbReference>
<dbReference type="RefSeq" id="WP_185445272.1">
    <property type="nucleotide sequence ID" value="NZ_CP043661.1"/>
</dbReference>
<evidence type="ECO:0000259" key="10">
    <source>
        <dbReference type="Pfam" id="PF02449"/>
    </source>
</evidence>
<dbReference type="GO" id="GO:0004565">
    <property type="term" value="F:beta-galactosidase activity"/>
    <property type="evidence" value="ECO:0007669"/>
    <property type="project" value="UniProtKB-EC"/>
</dbReference>
<dbReference type="Pfam" id="PF08532">
    <property type="entry name" value="Glyco_hydro_42M"/>
    <property type="match status" value="1"/>
</dbReference>
<evidence type="ECO:0000256" key="6">
    <source>
        <dbReference type="PIRNR" id="PIRNR001084"/>
    </source>
</evidence>